<feature type="domain" description="Protein kinase" evidence="2">
    <location>
        <begin position="295"/>
        <end position="474"/>
    </location>
</feature>
<organism evidence="3 4">
    <name type="scientific">Gymnopilus junonius</name>
    <name type="common">Spectacular rustgill mushroom</name>
    <name type="synonym">Gymnopilus spectabilis subsp. junonius</name>
    <dbReference type="NCBI Taxonomy" id="109634"/>
    <lineage>
        <taxon>Eukaryota</taxon>
        <taxon>Fungi</taxon>
        <taxon>Dikarya</taxon>
        <taxon>Basidiomycota</taxon>
        <taxon>Agaricomycotina</taxon>
        <taxon>Agaricomycetes</taxon>
        <taxon>Agaricomycetidae</taxon>
        <taxon>Agaricales</taxon>
        <taxon>Agaricineae</taxon>
        <taxon>Hymenogastraceae</taxon>
        <taxon>Gymnopilus</taxon>
    </lineage>
</organism>
<evidence type="ECO:0000259" key="2">
    <source>
        <dbReference type="PROSITE" id="PS50011"/>
    </source>
</evidence>
<dbReference type="Gene3D" id="1.10.510.10">
    <property type="entry name" value="Transferase(Phosphotransferase) domain 1"/>
    <property type="match status" value="1"/>
</dbReference>
<dbReference type="PROSITE" id="PS50011">
    <property type="entry name" value="PROTEIN_KINASE_DOM"/>
    <property type="match status" value="1"/>
</dbReference>
<comment type="caution">
    <text evidence="3">The sequence shown here is derived from an EMBL/GenBank/DDBJ whole genome shotgun (WGS) entry which is preliminary data.</text>
</comment>
<feature type="region of interest" description="Disordered" evidence="1">
    <location>
        <begin position="238"/>
        <end position="271"/>
    </location>
</feature>
<gene>
    <name evidence="3" type="ORF">CPB84DRAFT_1744536</name>
</gene>
<dbReference type="GO" id="GO:0004672">
    <property type="term" value="F:protein kinase activity"/>
    <property type="evidence" value="ECO:0007669"/>
    <property type="project" value="InterPro"/>
</dbReference>
<evidence type="ECO:0000256" key="1">
    <source>
        <dbReference type="SAM" id="MobiDB-lite"/>
    </source>
</evidence>
<sequence>MYGGRHPLRPQPLCPLYETVDDWPSGPIIDSYPIALDATIRRPIHGIIERTFDANYDPGIMQDIFAGDISASYASKFVLHPDLEIWDSAVRQNEKTVAQLPSTCHLGHVCHDCPIYEHAANLDKRYEIRLGNAPHSGYKTISNLTPPPDAKQDIISVGMTRRSKSCQGGSINKATTTKVNKDIIIPRLRPDRHHYRPNFRHYIQHTLPTENCNVGLHTAILQDALDRSDFKDAQLKNGRKRSAHHLDDEETPSSKRFKSNPLAKTDPSETSNEIAKRKLALVKLHYGVYCSPAPSAFVRVGPSCAVGIVHPAVVKLTMESGDILQHNLVIKLAFSPKQQEKLLDEYNIYVHLSQKKVIEGIVTVHGMFRDPDSGALGMLMDDAGQSLYCRERERSGNVDVISTISATEEERDAFMRTLKSLHDAGVRHNDIHAENLLINSRNEVFIVDFDRACLEVDDVENMLELQVMNKIFQS</sequence>
<dbReference type="Pfam" id="PF00069">
    <property type="entry name" value="Pkinase"/>
    <property type="match status" value="1"/>
</dbReference>
<dbReference type="InterPro" id="IPR000719">
    <property type="entry name" value="Prot_kinase_dom"/>
</dbReference>
<evidence type="ECO:0000313" key="3">
    <source>
        <dbReference type="EMBL" id="KAF8907621.1"/>
    </source>
</evidence>
<dbReference type="Proteomes" id="UP000724874">
    <property type="component" value="Unassembled WGS sequence"/>
</dbReference>
<accession>A0A9P5NV83</accession>
<protein>
    <recommendedName>
        <fullName evidence="2">Protein kinase domain-containing protein</fullName>
    </recommendedName>
</protein>
<dbReference type="GO" id="GO:0005524">
    <property type="term" value="F:ATP binding"/>
    <property type="evidence" value="ECO:0007669"/>
    <property type="project" value="InterPro"/>
</dbReference>
<keyword evidence="4" id="KW-1185">Reference proteome</keyword>
<dbReference type="OrthoDB" id="2521594at2759"/>
<dbReference type="EMBL" id="JADNYJ010000014">
    <property type="protein sequence ID" value="KAF8907621.1"/>
    <property type="molecule type" value="Genomic_DNA"/>
</dbReference>
<dbReference type="AlphaFoldDB" id="A0A9P5NV83"/>
<dbReference type="Gene3D" id="3.30.200.20">
    <property type="entry name" value="Phosphorylase Kinase, domain 1"/>
    <property type="match status" value="1"/>
</dbReference>
<dbReference type="InterPro" id="IPR011009">
    <property type="entry name" value="Kinase-like_dom_sf"/>
</dbReference>
<dbReference type="SUPFAM" id="SSF56112">
    <property type="entry name" value="Protein kinase-like (PK-like)"/>
    <property type="match status" value="1"/>
</dbReference>
<evidence type="ECO:0000313" key="4">
    <source>
        <dbReference type="Proteomes" id="UP000724874"/>
    </source>
</evidence>
<name>A0A9P5NV83_GYMJU</name>
<proteinExistence type="predicted"/>
<reference evidence="3" key="1">
    <citation type="submission" date="2020-11" db="EMBL/GenBank/DDBJ databases">
        <authorList>
            <consortium name="DOE Joint Genome Institute"/>
            <person name="Ahrendt S."/>
            <person name="Riley R."/>
            <person name="Andreopoulos W."/>
            <person name="LaButti K."/>
            <person name="Pangilinan J."/>
            <person name="Ruiz-duenas F.J."/>
            <person name="Barrasa J.M."/>
            <person name="Sanchez-Garcia M."/>
            <person name="Camarero S."/>
            <person name="Miyauchi S."/>
            <person name="Serrano A."/>
            <person name="Linde D."/>
            <person name="Babiker R."/>
            <person name="Drula E."/>
            <person name="Ayuso-Fernandez I."/>
            <person name="Pacheco R."/>
            <person name="Padilla G."/>
            <person name="Ferreira P."/>
            <person name="Barriuso J."/>
            <person name="Kellner H."/>
            <person name="Castanera R."/>
            <person name="Alfaro M."/>
            <person name="Ramirez L."/>
            <person name="Pisabarro A.G."/>
            <person name="Kuo A."/>
            <person name="Tritt A."/>
            <person name="Lipzen A."/>
            <person name="He G."/>
            <person name="Yan M."/>
            <person name="Ng V."/>
            <person name="Cullen D."/>
            <person name="Martin F."/>
            <person name="Rosso M.-N."/>
            <person name="Henrissat B."/>
            <person name="Hibbett D."/>
            <person name="Martinez A.T."/>
            <person name="Grigoriev I.V."/>
        </authorList>
    </citation>
    <scope>NUCLEOTIDE SEQUENCE</scope>
    <source>
        <strain evidence="3">AH 44721</strain>
    </source>
</reference>